<evidence type="ECO:0000256" key="1">
    <source>
        <dbReference type="ARBA" id="ARBA00005166"/>
    </source>
</evidence>
<evidence type="ECO:0000256" key="2">
    <source>
        <dbReference type="ARBA" id="ARBA00005208"/>
    </source>
</evidence>
<dbReference type="InterPro" id="IPR056729">
    <property type="entry name" value="GMPPB_C"/>
</dbReference>
<accession>A0A1I1KEK7</accession>
<keyword evidence="7" id="KW-0548">Nucleotidyltransferase</keyword>
<dbReference type="GO" id="GO:0019134">
    <property type="term" value="F:glucosamine-1-phosphate N-acetyltransferase activity"/>
    <property type="evidence" value="ECO:0007669"/>
    <property type="project" value="UniProtKB-EC"/>
</dbReference>
<evidence type="ECO:0000259" key="13">
    <source>
        <dbReference type="Pfam" id="PF25087"/>
    </source>
</evidence>
<dbReference type="EMBL" id="FOKW01000011">
    <property type="protein sequence ID" value="SFC59256.1"/>
    <property type="molecule type" value="Genomic_DNA"/>
</dbReference>
<dbReference type="PANTHER" id="PTHR43584:SF8">
    <property type="entry name" value="N-ACETYLMURAMATE ALPHA-1-PHOSPHATE URIDYLYLTRANSFERASE"/>
    <property type="match status" value="1"/>
</dbReference>
<comment type="pathway">
    <text evidence="2">Nucleotide-sugar biosynthesis; UDP-N-acetyl-alpha-D-glucosamine biosynthesis; UDP-N-acetyl-alpha-D-glucosamine from N-acetyl-alpha-D-glucosamine 1-phosphate: step 1/1.</text>
</comment>
<keyword evidence="15" id="KW-1185">Reference proteome</keyword>
<name>A0A1I1KEK7_NATHA</name>
<comment type="pathway">
    <text evidence="1">Nucleotide-sugar biosynthesis; UDP-N-acetyl-alpha-D-glucosamine biosynthesis; N-acetyl-alpha-D-glucosamine 1-phosphate from alpha-D-glucosamine 6-phosphate (route II): step 2/2.</text>
</comment>
<evidence type="ECO:0000256" key="3">
    <source>
        <dbReference type="ARBA" id="ARBA00012225"/>
    </source>
</evidence>
<sequence>MAIETAVVLAAGEGTRLRPLTRNRPKPMLPAATKPILEHVFDQLLEAGIERLVVVVGYGRNRVQSHFGPTYRNTPITYVTQESQLGTGHALLTAESAVDGSFLAINGDQIADDSIVRDVLETHGDGSKAMPNDGPAATLALLRRPADGEYGGAHVDDGRVTELEESPGDDRSYHLNAGIYACEPAVFDAVREATSETGEHSLIDGLSRLVSSDDLVRGVVTEGTWVDATYPWDLLDVSFALCDAGMLEADPPAGDRSAATIHDRAVVREPAVIDRDCVIGPGAVVGPYVCLGENATVGSNAVLERSVVDADTTVADNATVVDCVTGTGVTIGAGSTVPGGPGDVRVGDRVFEDESLGALLADRVTDHGGVAYVPGTIVGPDTELRTGATVRGTVPERTEVWP</sequence>
<dbReference type="Gene3D" id="3.90.550.10">
    <property type="entry name" value="Spore Coat Polysaccharide Biosynthesis Protein SpsA, Chain A"/>
    <property type="match status" value="1"/>
</dbReference>
<evidence type="ECO:0000256" key="9">
    <source>
        <dbReference type="ARBA" id="ARBA00023315"/>
    </source>
</evidence>
<dbReference type="PROSITE" id="PS00101">
    <property type="entry name" value="HEXAPEP_TRANSFERASES"/>
    <property type="match status" value="1"/>
</dbReference>
<comment type="catalytic activity">
    <reaction evidence="11">
        <text>N-acetyl-alpha-D-glucosamine 1-phosphate + UTP + H(+) = UDP-N-acetyl-alpha-D-glucosamine + diphosphate</text>
        <dbReference type="Rhea" id="RHEA:13509"/>
        <dbReference type="ChEBI" id="CHEBI:15378"/>
        <dbReference type="ChEBI" id="CHEBI:33019"/>
        <dbReference type="ChEBI" id="CHEBI:46398"/>
        <dbReference type="ChEBI" id="CHEBI:57705"/>
        <dbReference type="ChEBI" id="CHEBI:57776"/>
        <dbReference type="EC" id="2.7.7.23"/>
    </reaction>
</comment>
<evidence type="ECO:0000256" key="5">
    <source>
        <dbReference type="ARBA" id="ARBA00013414"/>
    </source>
</evidence>
<evidence type="ECO:0000256" key="8">
    <source>
        <dbReference type="ARBA" id="ARBA00023268"/>
    </source>
</evidence>
<organism evidence="14 15">
    <name type="scientific">Natronobacterium haloterrestre</name>
    <name type="common">Halobiforma haloterrestris</name>
    <dbReference type="NCBI Taxonomy" id="148448"/>
    <lineage>
        <taxon>Archaea</taxon>
        <taxon>Methanobacteriati</taxon>
        <taxon>Methanobacteriota</taxon>
        <taxon>Stenosarchaea group</taxon>
        <taxon>Halobacteria</taxon>
        <taxon>Halobacteriales</taxon>
        <taxon>Natrialbaceae</taxon>
        <taxon>Natronobacterium</taxon>
    </lineage>
</organism>
<evidence type="ECO:0000256" key="6">
    <source>
        <dbReference type="ARBA" id="ARBA00022679"/>
    </source>
</evidence>
<dbReference type="SUPFAM" id="SSF51161">
    <property type="entry name" value="Trimeric LpxA-like enzymes"/>
    <property type="match status" value="1"/>
</dbReference>
<dbReference type="InterPro" id="IPR018357">
    <property type="entry name" value="Hexapep_transf_CS"/>
</dbReference>
<dbReference type="EC" id="2.7.7.23" evidence="4"/>
<dbReference type="RefSeq" id="WP_089789487.1">
    <property type="nucleotide sequence ID" value="NZ_FOKW01000011.1"/>
</dbReference>
<proteinExistence type="predicted"/>
<evidence type="ECO:0000256" key="7">
    <source>
        <dbReference type="ARBA" id="ARBA00022695"/>
    </source>
</evidence>
<evidence type="ECO:0000313" key="14">
    <source>
        <dbReference type="EMBL" id="SFC59256.1"/>
    </source>
</evidence>
<dbReference type="InterPro" id="IPR005835">
    <property type="entry name" value="NTP_transferase_dom"/>
</dbReference>
<dbReference type="Pfam" id="PF00483">
    <property type="entry name" value="NTP_transferase"/>
    <property type="match status" value="1"/>
</dbReference>
<dbReference type="AlphaFoldDB" id="A0A1I1KEK7"/>
<dbReference type="InterPro" id="IPR011004">
    <property type="entry name" value="Trimer_LpxA-like_sf"/>
</dbReference>
<keyword evidence="8" id="KW-0511">Multifunctional enzyme</keyword>
<evidence type="ECO:0000256" key="4">
    <source>
        <dbReference type="ARBA" id="ARBA00012457"/>
    </source>
</evidence>
<feature type="domain" description="Mannose-1-phosphate guanyltransferase C-terminal" evidence="13">
    <location>
        <begin position="268"/>
        <end position="380"/>
    </location>
</feature>
<dbReference type="EC" id="2.3.1.157" evidence="3"/>
<evidence type="ECO:0000313" key="15">
    <source>
        <dbReference type="Proteomes" id="UP000199161"/>
    </source>
</evidence>
<comment type="catalytic activity">
    <reaction evidence="10">
        <text>alpha-D-glucosamine 1-phosphate + acetyl-CoA = N-acetyl-alpha-D-glucosamine 1-phosphate + CoA + H(+)</text>
        <dbReference type="Rhea" id="RHEA:13725"/>
        <dbReference type="ChEBI" id="CHEBI:15378"/>
        <dbReference type="ChEBI" id="CHEBI:57287"/>
        <dbReference type="ChEBI" id="CHEBI:57288"/>
        <dbReference type="ChEBI" id="CHEBI:57776"/>
        <dbReference type="ChEBI" id="CHEBI:58516"/>
        <dbReference type="EC" id="2.3.1.157"/>
    </reaction>
</comment>
<evidence type="ECO:0000256" key="11">
    <source>
        <dbReference type="ARBA" id="ARBA00048493"/>
    </source>
</evidence>
<dbReference type="InterPro" id="IPR050065">
    <property type="entry name" value="GlmU-like"/>
</dbReference>
<feature type="domain" description="Nucleotidyl transferase" evidence="12">
    <location>
        <begin position="6"/>
        <end position="238"/>
    </location>
</feature>
<protein>
    <recommendedName>
        <fullName evidence="5">Bifunctional protein GlmU</fullName>
        <ecNumber evidence="3">2.3.1.157</ecNumber>
        <ecNumber evidence="4">2.7.7.23</ecNumber>
    </recommendedName>
</protein>
<dbReference type="SUPFAM" id="SSF53448">
    <property type="entry name" value="Nucleotide-diphospho-sugar transferases"/>
    <property type="match status" value="1"/>
</dbReference>
<evidence type="ECO:0000256" key="10">
    <source>
        <dbReference type="ARBA" id="ARBA00048247"/>
    </source>
</evidence>
<reference evidence="15" key="1">
    <citation type="submission" date="2016-10" db="EMBL/GenBank/DDBJ databases">
        <authorList>
            <person name="Varghese N."/>
            <person name="Submissions S."/>
        </authorList>
    </citation>
    <scope>NUCLEOTIDE SEQUENCE [LARGE SCALE GENOMIC DNA]</scope>
    <source>
        <strain evidence="15">DSM 13078</strain>
    </source>
</reference>
<keyword evidence="6 14" id="KW-0808">Transferase</keyword>
<dbReference type="CDD" id="cd04181">
    <property type="entry name" value="NTP_transferase"/>
    <property type="match status" value="1"/>
</dbReference>
<dbReference type="Proteomes" id="UP000199161">
    <property type="component" value="Unassembled WGS sequence"/>
</dbReference>
<evidence type="ECO:0000259" key="12">
    <source>
        <dbReference type="Pfam" id="PF00483"/>
    </source>
</evidence>
<keyword evidence="9" id="KW-0012">Acyltransferase</keyword>
<dbReference type="InterPro" id="IPR029044">
    <property type="entry name" value="Nucleotide-diphossugar_trans"/>
</dbReference>
<dbReference type="PANTHER" id="PTHR43584">
    <property type="entry name" value="NUCLEOTIDYL TRANSFERASE"/>
    <property type="match status" value="1"/>
</dbReference>
<gene>
    <name evidence="14" type="ORF">SAMN05444422_11180</name>
</gene>
<dbReference type="OrthoDB" id="15372at2157"/>
<dbReference type="GO" id="GO:0003977">
    <property type="term" value="F:UDP-N-acetylglucosamine diphosphorylase activity"/>
    <property type="evidence" value="ECO:0007669"/>
    <property type="project" value="UniProtKB-EC"/>
</dbReference>
<dbReference type="Gene3D" id="2.160.10.10">
    <property type="entry name" value="Hexapeptide repeat proteins"/>
    <property type="match status" value="1"/>
</dbReference>
<dbReference type="Pfam" id="PF25087">
    <property type="entry name" value="GMPPB_C"/>
    <property type="match status" value="1"/>
</dbReference>